<keyword evidence="3 5" id="KW-0808">Transferase</keyword>
<comment type="subcellular location">
    <subcellularLocation>
        <location evidence="3">Cytoplasm</location>
    </subcellularLocation>
</comment>
<evidence type="ECO:0000256" key="4">
    <source>
        <dbReference type="NCBIfam" id="TIGR00152"/>
    </source>
</evidence>
<dbReference type="EMBL" id="DSPX01000035">
    <property type="protein sequence ID" value="HGF99748.1"/>
    <property type="molecule type" value="Genomic_DNA"/>
</dbReference>
<dbReference type="GO" id="GO:0004140">
    <property type="term" value="F:dephospho-CoA kinase activity"/>
    <property type="evidence" value="ECO:0007669"/>
    <property type="project" value="UniProtKB-UniRule"/>
</dbReference>
<protein>
    <recommendedName>
        <fullName evidence="3 4">Dephospho-CoA kinase</fullName>
        <ecNumber evidence="3 4">2.7.1.24</ecNumber>
    </recommendedName>
    <alternativeName>
        <fullName evidence="3">Dephosphocoenzyme A kinase</fullName>
    </alternativeName>
</protein>
<dbReference type="NCBIfam" id="TIGR00152">
    <property type="entry name" value="dephospho-CoA kinase"/>
    <property type="match status" value="1"/>
</dbReference>
<comment type="function">
    <text evidence="3">Catalyzes the phosphorylation of the 3'-hydroxyl group of dephosphocoenzyme A to form coenzyme A.</text>
</comment>
<dbReference type="CDD" id="cd02022">
    <property type="entry name" value="DPCK"/>
    <property type="match status" value="1"/>
</dbReference>
<proteinExistence type="inferred from homology"/>
<sequence length="199" mass="21693">MINSYRVIGLTGGIATGKTTVAEYLAAKYNLPVGDADIYAREAVAVGAAGLAAVVSRYGPGILLADGSLDRPQLGNIIFHNPSERLWLESIIHPYVRRRLVEFTASCIHEGKELIILAVPLLFEAKMTDLCTEIWVVSCGSDPQLQRLMARDKLTLDQAQARIHSQMPLAEKAAQADIILDNSSTKEYLCQQIDAAIKS</sequence>
<evidence type="ECO:0000256" key="2">
    <source>
        <dbReference type="ARBA" id="ARBA00022840"/>
    </source>
</evidence>
<gene>
    <name evidence="3" type="primary">coaE</name>
    <name evidence="5" type="ORF">ENR15_03525</name>
</gene>
<dbReference type="Gene3D" id="3.40.50.300">
    <property type="entry name" value="P-loop containing nucleotide triphosphate hydrolases"/>
    <property type="match status" value="1"/>
</dbReference>
<keyword evidence="3" id="KW-0963">Cytoplasm</keyword>
<dbReference type="PROSITE" id="PS51219">
    <property type="entry name" value="DPCK"/>
    <property type="match status" value="1"/>
</dbReference>
<dbReference type="PANTHER" id="PTHR10695">
    <property type="entry name" value="DEPHOSPHO-COA KINASE-RELATED"/>
    <property type="match status" value="1"/>
</dbReference>
<name>A0A7C3ZTT4_9CYAN</name>
<dbReference type="EC" id="2.7.1.24" evidence="3 4"/>
<evidence type="ECO:0000313" key="5">
    <source>
        <dbReference type="EMBL" id="HGF99748.1"/>
    </source>
</evidence>
<evidence type="ECO:0000256" key="3">
    <source>
        <dbReference type="HAMAP-Rule" id="MF_00376"/>
    </source>
</evidence>
<dbReference type="AlphaFoldDB" id="A0A7C3ZTT4"/>
<dbReference type="GO" id="GO:0015937">
    <property type="term" value="P:coenzyme A biosynthetic process"/>
    <property type="evidence" value="ECO:0007669"/>
    <property type="project" value="UniProtKB-UniRule"/>
</dbReference>
<evidence type="ECO:0000256" key="1">
    <source>
        <dbReference type="ARBA" id="ARBA00022741"/>
    </source>
</evidence>
<accession>A0A7C3ZTT4</accession>
<feature type="binding site" evidence="3">
    <location>
        <begin position="15"/>
        <end position="20"/>
    </location>
    <ligand>
        <name>ATP</name>
        <dbReference type="ChEBI" id="CHEBI:30616"/>
    </ligand>
</feature>
<dbReference type="InterPro" id="IPR027417">
    <property type="entry name" value="P-loop_NTPase"/>
</dbReference>
<dbReference type="SUPFAM" id="SSF52540">
    <property type="entry name" value="P-loop containing nucleoside triphosphate hydrolases"/>
    <property type="match status" value="1"/>
</dbReference>
<dbReference type="PANTHER" id="PTHR10695:SF46">
    <property type="entry name" value="BIFUNCTIONAL COENZYME A SYNTHASE-RELATED"/>
    <property type="match status" value="1"/>
</dbReference>
<dbReference type="UniPathway" id="UPA00241">
    <property type="reaction ID" value="UER00356"/>
</dbReference>
<dbReference type="Pfam" id="PF01121">
    <property type="entry name" value="CoaE"/>
    <property type="match status" value="1"/>
</dbReference>
<comment type="catalytic activity">
    <reaction evidence="3">
        <text>3'-dephospho-CoA + ATP = ADP + CoA + H(+)</text>
        <dbReference type="Rhea" id="RHEA:18245"/>
        <dbReference type="ChEBI" id="CHEBI:15378"/>
        <dbReference type="ChEBI" id="CHEBI:30616"/>
        <dbReference type="ChEBI" id="CHEBI:57287"/>
        <dbReference type="ChEBI" id="CHEBI:57328"/>
        <dbReference type="ChEBI" id="CHEBI:456216"/>
        <dbReference type="EC" id="2.7.1.24"/>
    </reaction>
</comment>
<keyword evidence="3 5" id="KW-0418">Kinase</keyword>
<keyword evidence="2 3" id="KW-0067">ATP-binding</keyword>
<dbReference type="GO" id="GO:0005524">
    <property type="term" value="F:ATP binding"/>
    <property type="evidence" value="ECO:0007669"/>
    <property type="project" value="UniProtKB-UniRule"/>
</dbReference>
<dbReference type="HAMAP" id="MF_00376">
    <property type="entry name" value="Dephospho_CoA_kinase"/>
    <property type="match status" value="1"/>
</dbReference>
<comment type="pathway">
    <text evidence="3">Cofactor biosynthesis; coenzyme A biosynthesis; CoA from (R)-pantothenate: step 5/5.</text>
</comment>
<organism evidence="5">
    <name type="scientific">Planktothricoides sp. SpSt-374</name>
    <dbReference type="NCBI Taxonomy" id="2282167"/>
    <lineage>
        <taxon>Bacteria</taxon>
        <taxon>Bacillati</taxon>
        <taxon>Cyanobacteriota</taxon>
        <taxon>Cyanophyceae</taxon>
        <taxon>Oscillatoriophycideae</taxon>
        <taxon>Oscillatoriales</taxon>
        <taxon>Oscillatoriaceae</taxon>
        <taxon>Planktothricoides</taxon>
    </lineage>
</organism>
<dbReference type="GO" id="GO:0005737">
    <property type="term" value="C:cytoplasm"/>
    <property type="evidence" value="ECO:0007669"/>
    <property type="project" value="UniProtKB-SubCell"/>
</dbReference>
<keyword evidence="3" id="KW-0173">Coenzyme A biosynthesis</keyword>
<comment type="caution">
    <text evidence="5">The sequence shown here is derived from an EMBL/GenBank/DDBJ whole genome shotgun (WGS) entry which is preliminary data.</text>
</comment>
<reference evidence="5" key="1">
    <citation type="journal article" date="2020" name="mSystems">
        <title>Genome- and Community-Level Interaction Insights into Carbon Utilization and Element Cycling Functions of Hydrothermarchaeota in Hydrothermal Sediment.</title>
        <authorList>
            <person name="Zhou Z."/>
            <person name="Liu Y."/>
            <person name="Xu W."/>
            <person name="Pan J."/>
            <person name="Luo Z.H."/>
            <person name="Li M."/>
        </authorList>
    </citation>
    <scope>NUCLEOTIDE SEQUENCE [LARGE SCALE GENOMIC DNA]</scope>
    <source>
        <strain evidence="5">SpSt-374</strain>
    </source>
</reference>
<dbReference type="InterPro" id="IPR001977">
    <property type="entry name" value="Depp_CoAkinase"/>
</dbReference>
<comment type="similarity">
    <text evidence="3">Belongs to the CoaE family.</text>
</comment>
<keyword evidence="1 3" id="KW-0547">Nucleotide-binding</keyword>